<sequence>MKLIKSLTIVGLSSLLAVSTVQAVEKTAAKQTTAKQTTAKQDYALTQFNKNVGLQLVKRGIQIGENNQSVATLTYLVQNKGKNKIKSINWISGYTIDNKVFYAQEIPINFQPALPAQRQMEVTINLPLNTLPEAAQKIFLDKSASVGAINGAKNVVFSNGKRITVSK</sequence>
<dbReference type="AlphaFoldDB" id="C5RZI1"/>
<keyword evidence="1" id="KW-0732">Signal</keyword>
<reference evidence="2 3" key="1">
    <citation type="journal article" date="2010" name="Vet. Microbiol.">
        <title>Production of haemolysins by strains of the Actinobacillus minor/porcitonsillarum complex.</title>
        <authorList>
            <person name="Arya G."/>
            <person name="Niven D.F."/>
        </authorList>
    </citation>
    <scope>NUCLEOTIDE SEQUENCE [LARGE SCALE GENOMIC DNA]</scope>
    <source>
        <strain evidence="2 3">NM305</strain>
    </source>
</reference>
<evidence type="ECO:0000256" key="1">
    <source>
        <dbReference type="SAM" id="SignalP"/>
    </source>
</evidence>
<dbReference type="EMBL" id="ACQL01000055">
    <property type="protein sequence ID" value="EER47836.1"/>
    <property type="molecule type" value="Genomic_DNA"/>
</dbReference>
<proteinExistence type="predicted"/>
<name>C5RZI1_9PAST</name>
<dbReference type="Proteomes" id="UP000005532">
    <property type="component" value="Unassembled WGS sequence"/>
</dbReference>
<gene>
    <name evidence="2" type="ORF">AM305_05369</name>
</gene>
<organism evidence="2 3">
    <name type="scientific">Actinobacillus minor NM305</name>
    <dbReference type="NCBI Taxonomy" id="637911"/>
    <lineage>
        <taxon>Bacteria</taxon>
        <taxon>Pseudomonadati</taxon>
        <taxon>Pseudomonadota</taxon>
        <taxon>Gammaproteobacteria</taxon>
        <taxon>Pasteurellales</taxon>
        <taxon>Pasteurellaceae</taxon>
        <taxon>Actinobacillus</taxon>
    </lineage>
</organism>
<dbReference type="eggNOG" id="ENOG5031K0Y">
    <property type="taxonomic scope" value="Bacteria"/>
</dbReference>
<accession>C5RZI1</accession>
<feature type="chain" id="PRO_5002955380" evidence="1">
    <location>
        <begin position="24"/>
        <end position="167"/>
    </location>
</feature>
<evidence type="ECO:0000313" key="2">
    <source>
        <dbReference type="EMBL" id="EER47836.1"/>
    </source>
</evidence>
<dbReference type="OrthoDB" id="5689289at2"/>
<protein>
    <submittedName>
        <fullName evidence="2">Uncharacterized protein</fullName>
    </submittedName>
</protein>
<evidence type="ECO:0000313" key="3">
    <source>
        <dbReference type="Proteomes" id="UP000005532"/>
    </source>
</evidence>
<feature type="signal peptide" evidence="1">
    <location>
        <begin position="1"/>
        <end position="23"/>
    </location>
</feature>
<comment type="caution">
    <text evidence="2">The sequence shown here is derived from an EMBL/GenBank/DDBJ whole genome shotgun (WGS) entry which is preliminary data.</text>
</comment>
<dbReference type="RefSeq" id="WP_005822589.1">
    <property type="nucleotide sequence ID" value="NZ_ACQL01000055.1"/>
</dbReference>